<dbReference type="Proteomes" id="UP000264883">
    <property type="component" value="Chromosome"/>
</dbReference>
<evidence type="ECO:0000313" key="2">
    <source>
        <dbReference type="EMBL" id="ASW44288.1"/>
    </source>
</evidence>
<dbReference type="OrthoDB" id="1925115at2"/>
<keyword evidence="1" id="KW-0472">Membrane</keyword>
<keyword evidence="1" id="KW-1133">Transmembrane helix</keyword>
<name>A0A343JFI0_9CLOT</name>
<dbReference type="EMBL" id="CP016786">
    <property type="protein sequence ID" value="ASW44288.1"/>
    <property type="molecule type" value="Genomic_DNA"/>
</dbReference>
<proteinExistence type="predicted"/>
<protein>
    <submittedName>
        <fullName evidence="2">Uncharacterized protein</fullName>
    </submittedName>
</protein>
<gene>
    <name evidence="2" type="ORF">BEN51_12765</name>
</gene>
<keyword evidence="1" id="KW-0812">Transmembrane</keyword>
<feature type="transmembrane region" description="Helical" evidence="1">
    <location>
        <begin position="6"/>
        <end position="23"/>
    </location>
</feature>
<dbReference type="Gene3D" id="2.30.30.40">
    <property type="entry name" value="SH3 Domains"/>
    <property type="match status" value="1"/>
</dbReference>
<keyword evidence="3" id="KW-1185">Reference proteome</keyword>
<sequence>MKFIFNFLFIILACFTAFSYFYFNKKIYTLRKQLLLTTKQYNTIKSKYFSSKNNNIVSIKYYIPTYKTGVISNDSYLHIAPTNTSQIIRKISSNTQVSILDSSEVNNEIWYYINLPTNSNINCRGWVKAKHFKIFSEELYSK</sequence>
<dbReference type="AlphaFoldDB" id="A0A343JFI0"/>
<accession>A0A343JFI0</accession>
<reference evidence="2 3" key="1">
    <citation type="submission" date="2016-08" db="EMBL/GenBank/DDBJ databases">
        <title>Complete Genome Sequence Of The Indigo Reducing Clostridium isatidis DSM15098.</title>
        <authorList>
            <person name="Little G.T."/>
            <person name="Minton N.P."/>
        </authorList>
    </citation>
    <scope>NUCLEOTIDE SEQUENCE [LARGE SCALE GENOMIC DNA]</scope>
    <source>
        <strain evidence="2 3">DSM 15098</strain>
    </source>
</reference>
<dbReference type="KEGG" id="cia:BEN51_12765"/>
<organism evidence="2 3">
    <name type="scientific">Clostridium isatidis</name>
    <dbReference type="NCBI Taxonomy" id="182773"/>
    <lineage>
        <taxon>Bacteria</taxon>
        <taxon>Bacillati</taxon>
        <taxon>Bacillota</taxon>
        <taxon>Clostridia</taxon>
        <taxon>Eubacteriales</taxon>
        <taxon>Clostridiaceae</taxon>
        <taxon>Clostridium</taxon>
    </lineage>
</organism>
<evidence type="ECO:0000313" key="3">
    <source>
        <dbReference type="Proteomes" id="UP000264883"/>
    </source>
</evidence>
<evidence type="ECO:0000256" key="1">
    <source>
        <dbReference type="SAM" id="Phobius"/>
    </source>
</evidence>
<dbReference type="RefSeq" id="WP_119866412.1">
    <property type="nucleotide sequence ID" value="NZ_CP016786.1"/>
</dbReference>